<protein>
    <submittedName>
        <fullName evidence="4">Glycosyltransferase</fullName>
    </submittedName>
</protein>
<evidence type="ECO:0000259" key="3">
    <source>
        <dbReference type="Pfam" id="PF00535"/>
    </source>
</evidence>
<accession>A0A6L5JY16</accession>
<proteinExistence type="inferred from homology"/>
<dbReference type="Pfam" id="PF00535">
    <property type="entry name" value="Glycos_transf_2"/>
    <property type="match status" value="1"/>
</dbReference>
<sequence length="289" mass="31231">MLSTPTLPATPDAAGGRPALSVVLITLNAAAQLRPCLESVGFADEIVVVDSGSGDGTQALAAEFGARVLHQDWLGFGAQKQFAVEQATHDWVLCLDADERVTPALAASIRAALAAAGEAAPAAYRFARCNRFLGRYLRHGEGYPDWSLRLFDRRRARWSDDAVHEKVIADRPVGTLAGDLLHDSADTIAAYLAKQNRYTTLAAEAAFAAGRRARARQVWGSPLIRFIKFFVVRRGARDGLPGFIHIAIGCFNSFTKYAKMIELERQTAARAPSPESRTPAATSSPESRP</sequence>
<evidence type="ECO:0000313" key="4">
    <source>
        <dbReference type="EMBL" id="MQY51544.1"/>
    </source>
</evidence>
<dbReference type="Gene3D" id="3.90.550.10">
    <property type="entry name" value="Spore Coat Polysaccharide Biosynthesis Protein SpsA, Chain A"/>
    <property type="match status" value="1"/>
</dbReference>
<evidence type="ECO:0000313" key="5">
    <source>
        <dbReference type="Proteomes" id="UP000480275"/>
    </source>
</evidence>
<gene>
    <name evidence="4" type="ORF">GHK24_07125</name>
</gene>
<comment type="caution">
    <text evidence="4">The sequence shown here is derived from an EMBL/GenBank/DDBJ whole genome shotgun (WGS) entry which is preliminary data.</text>
</comment>
<evidence type="ECO:0000256" key="2">
    <source>
        <dbReference type="SAM" id="MobiDB-lite"/>
    </source>
</evidence>
<dbReference type="CDD" id="cd02511">
    <property type="entry name" value="Beta4Glucosyltransferase"/>
    <property type="match status" value="1"/>
</dbReference>
<dbReference type="SUPFAM" id="SSF53448">
    <property type="entry name" value="Nucleotide-diphospho-sugar transferases"/>
    <property type="match status" value="1"/>
</dbReference>
<dbReference type="Proteomes" id="UP000480275">
    <property type="component" value="Unassembled WGS sequence"/>
</dbReference>
<dbReference type="InterPro" id="IPR029044">
    <property type="entry name" value="Nucleotide-diphossugar_trans"/>
</dbReference>
<organism evidence="4 5">
    <name type="scientific">Rhodocyclus tenuis</name>
    <name type="common">Rhodospirillum tenue</name>
    <dbReference type="NCBI Taxonomy" id="1066"/>
    <lineage>
        <taxon>Bacteria</taxon>
        <taxon>Pseudomonadati</taxon>
        <taxon>Pseudomonadota</taxon>
        <taxon>Betaproteobacteria</taxon>
        <taxon>Rhodocyclales</taxon>
        <taxon>Rhodocyclaceae</taxon>
        <taxon>Rhodocyclus</taxon>
    </lineage>
</organism>
<dbReference type="PANTHER" id="PTHR43630:SF2">
    <property type="entry name" value="GLYCOSYLTRANSFERASE"/>
    <property type="match status" value="1"/>
</dbReference>
<dbReference type="PANTHER" id="PTHR43630">
    <property type="entry name" value="POLY-BETA-1,6-N-ACETYL-D-GLUCOSAMINE SYNTHASE"/>
    <property type="match status" value="1"/>
</dbReference>
<reference evidence="4 5" key="1">
    <citation type="submission" date="2019-10" db="EMBL/GenBank/DDBJ databases">
        <title>Whole-genome sequence of the purple nonsulfur photosynthetic bacterium Rhodocyclus tenuis.</title>
        <authorList>
            <person name="Kyndt J.A."/>
            <person name="Meyer T.E."/>
        </authorList>
    </citation>
    <scope>NUCLEOTIDE SEQUENCE [LARGE SCALE GENOMIC DNA]</scope>
    <source>
        <strain evidence="4 5">DSM 110</strain>
    </source>
</reference>
<feature type="domain" description="Glycosyltransferase 2-like" evidence="3">
    <location>
        <begin position="21"/>
        <end position="160"/>
    </location>
</feature>
<feature type="region of interest" description="Disordered" evidence="2">
    <location>
        <begin position="267"/>
        <end position="289"/>
    </location>
</feature>
<dbReference type="OrthoDB" id="9815923at2"/>
<dbReference type="EMBL" id="WIXJ01000003">
    <property type="protein sequence ID" value="MQY51544.1"/>
    <property type="molecule type" value="Genomic_DNA"/>
</dbReference>
<feature type="compositionally biased region" description="Polar residues" evidence="2">
    <location>
        <begin position="275"/>
        <end position="289"/>
    </location>
</feature>
<dbReference type="InterPro" id="IPR001173">
    <property type="entry name" value="Glyco_trans_2-like"/>
</dbReference>
<name>A0A6L5JY16_RHOTE</name>
<comment type="similarity">
    <text evidence="1">Belongs to the glycosyltransferase 2 family. WaaE/KdtX subfamily.</text>
</comment>
<evidence type="ECO:0000256" key="1">
    <source>
        <dbReference type="ARBA" id="ARBA00038494"/>
    </source>
</evidence>
<dbReference type="AlphaFoldDB" id="A0A6L5JY16"/>